<evidence type="ECO:0000313" key="6">
    <source>
        <dbReference type="Proteomes" id="UP001652445"/>
    </source>
</evidence>
<protein>
    <submittedName>
        <fullName evidence="5">Class I SAM-dependent methyltransferase</fullName>
    </submittedName>
</protein>
<comment type="caution">
    <text evidence="5">The sequence shown here is derived from an EMBL/GenBank/DDBJ whole genome shotgun (WGS) entry which is preliminary data.</text>
</comment>
<dbReference type="Pfam" id="PF13649">
    <property type="entry name" value="Methyltransf_25"/>
    <property type="match status" value="1"/>
</dbReference>
<proteinExistence type="predicted"/>
<dbReference type="RefSeq" id="WP_262684164.1">
    <property type="nucleotide sequence ID" value="NZ_JAOQIO010000034.1"/>
</dbReference>
<evidence type="ECO:0000313" key="5">
    <source>
        <dbReference type="EMBL" id="MCU6792798.1"/>
    </source>
</evidence>
<keyword evidence="1 5" id="KW-0489">Methyltransferase</keyword>
<feature type="domain" description="Methyltransferase" evidence="4">
    <location>
        <begin position="70"/>
        <end position="161"/>
    </location>
</feature>
<dbReference type="EMBL" id="JAOQIO010000034">
    <property type="protein sequence ID" value="MCU6792798.1"/>
    <property type="molecule type" value="Genomic_DNA"/>
</dbReference>
<dbReference type="SUPFAM" id="SSF53335">
    <property type="entry name" value="S-adenosyl-L-methionine-dependent methyltransferases"/>
    <property type="match status" value="1"/>
</dbReference>
<dbReference type="InterPro" id="IPR029063">
    <property type="entry name" value="SAM-dependent_MTases_sf"/>
</dbReference>
<dbReference type="PANTHER" id="PTHR43464">
    <property type="entry name" value="METHYLTRANSFERASE"/>
    <property type="match status" value="1"/>
</dbReference>
<reference evidence="5 6" key="1">
    <citation type="submission" date="2022-09" db="EMBL/GenBank/DDBJ databases">
        <authorList>
            <person name="Han X.L."/>
            <person name="Wang Q."/>
            <person name="Lu T."/>
        </authorList>
    </citation>
    <scope>NUCLEOTIDE SEQUENCE [LARGE SCALE GENOMIC DNA]</scope>
    <source>
        <strain evidence="5 6">WQ 127069</strain>
    </source>
</reference>
<dbReference type="GO" id="GO:0032259">
    <property type="term" value="P:methylation"/>
    <property type="evidence" value="ECO:0007669"/>
    <property type="project" value="UniProtKB-KW"/>
</dbReference>
<dbReference type="Gene3D" id="3.40.50.150">
    <property type="entry name" value="Vaccinia Virus protein VP39"/>
    <property type="match status" value="1"/>
</dbReference>
<evidence type="ECO:0000256" key="3">
    <source>
        <dbReference type="ARBA" id="ARBA00022691"/>
    </source>
</evidence>
<dbReference type="PANTHER" id="PTHR43464:SF19">
    <property type="entry name" value="UBIQUINONE BIOSYNTHESIS O-METHYLTRANSFERASE, MITOCHONDRIAL"/>
    <property type="match status" value="1"/>
</dbReference>
<dbReference type="InterPro" id="IPR041698">
    <property type="entry name" value="Methyltransf_25"/>
</dbReference>
<organism evidence="5 6">
    <name type="scientific">Paenibacillus baimaensis</name>
    <dbReference type="NCBI Taxonomy" id="2982185"/>
    <lineage>
        <taxon>Bacteria</taxon>
        <taxon>Bacillati</taxon>
        <taxon>Bacillota</taxon>
        <taxon>Bacilli</taxon>
        <taxon>Bacillales</taxon>
        <taxon>Paenibacillaceae</taxon>
        <taxon>Paenibacillus</taxon>
    </lineage>
</organism>
<dbReference type="Proteomes" id="UP001652445">
    <property type="component" value="Unassembled WGS sequence"/>
</dbReference>
<evidence type="ECO:0000256" key="2">
    <source>
        <dbReference type="ARBA" id="ARBA00022679"/>
    </source>
</evidence>
<sequence>MLTVNIKDCSSWDQVWQHTQKQHGDLAITMWNNRAQSFAGNVLGDAGKKRTEPIIQWLEQLGVSFEGATVLDIGSGPGAFAVPFALRSAQVTALDPSSAMLELLQQNAHSHGVVIDGKEALWEDIHVDREGWNQAFDLVFASMCPAISSWQYLEKALQCARKYCFLSMYAGKREHNLIRELWPLLMGGEQPDMRLDIVYMLNILYARQYQFEFRVFEEQRDVLMSPEEALESIMKLLPVHRIPIVADTKQKVQSYVAEKYPNSVPIQTATRFGHILVTL</sequence>
<evidence type="ECO:0000259" key="4">
    <source>
        <dbReference type="Pfam" id="PF13649"/>
    </source>
</evidence>
<keyword evidence="3" id="KW-0949">S-adenosyl-L-methionine</keyword>
<dbReference type="GO" id="GO:0008168">
    <property type="term" value="F:methyltransferase activity"/>
    <property type="evidence" value="ECO:0007669"/>
    <property type="project" value="UniProtKB-KW"/>
</dbReference>
<name>A0ABT2UDS0_9BACL</name>
<keyword evidence="2" id="KW-0808">Transferase</keyword>
<accession>A0ABT2UDS0</accession>
<evidence type="ECO:0000256" key="1">
    <source>
        <dbReference type="ARBA" id="ARBA00022603"/>
    </source>
</evidence>
<gene>
    <name evidence="5" type="ORF">OB236_11765</name>
</gene>
<dbReference type="CDD" id="cd02440">
    <property type="entry name" value="AdoMet_MTases"/>
    <property type="match status" value="1"/>
</dbReference>
<keyword evidence="6" id="KW-1185">Reference proteome</keyword>